<proteinExistence type="predicted"/>
<evidence type="ECO:0008006" key="3">
    <source>
        <dbReference type="Google" id="ProtNLM"/>
    </source>
</evidence>
<sequence length="205" mass="23638">MTFKRFVVDLAKKLKPPGDGWKFTRSQFRRKINPSCVDFIDPVWTFEPYGAVSFQPVVGLYLPEVEDIWVEVSGYKRNDNFTFFNKIPDASAEKAHITYTPTLYQNNYSIESEIIDAACGVFNIIFLYAEEYFSKIHGENSTMNSIYSGVIPKERGNQSLKFAIVRGLLGDVDYIERYCANEIDPEGPKDFEIANRIREYFNSKS</sequence>
<keyword evidence="2" id="KW-1185">Reference proteome</keyword>
<accession>A0ABP9WRU6</accession>
<reference evidence="1 2" key="1">
    <citation type="submission" date="2024-02" db="EMBL/GenBank/DDBJ databases">
        <title>Microbulbifer aestuariivivens NBRC 112533.</title>
        <authorList>
            <person name="Ichikawa N."/>
            <person name="Katano-Makiyama Y."/>
            <person name="Hidaka K."/>
        </authorList>
    </citation>
    <scope>NUCLEOTIDE SEQUENCE [LARGE SCALE GENOMIC DNA]</scope>
    <source>
        <strain evidence="1 2">NBRC 112533</strain>
    </source>
</reference>
<dbReference type="EMBL" id="BAABRT010000022">
    <property type="protein sequence ID" value="GAA5525917.1"/>
    <property type="molecule type" value="Genomic_DNA"/>
</dbReference>
<evidence type="ECO:0000313" key="2">
    <source>
        <dbReference type="Proteomes" id="UP001408594"/>
    </source>
</evidence>
<protein>
    <recommendedName>
        <fullName evidence="3">DUF4304 domain-containing protein</fullName>
    </recommendedName>
</protein>
<dbReference type="Proteomes" id="UP001408594">
    <property type="component" value="Unassembled WGS sequence"/>
</dbReference>
<gene>
    <name evidence="1" type="ORF">Maes01_02492</name>
</gene>
<name>A0ABP9WRU6_9GAMM</name>
<dbReference type="RefSeq" id="WP_345551985.1">
    <property type="nucleotide sequence ID" value="NZ_BAABRT010000022.1"/>
</dbReference>
<evidence type="ECO:0000313" key="1">
    <source>
        <dbReference type="EMBL" id="GAA5525917.1"/>
    </source>
</evidence>
<organism evidence="1 2">
    <name type="scientific">Microbulbifer aestuariivivens</name>
    <dbReference type="NCBI Taxonomy" id="1908308"/>
    <lineage>
        <taxon>Bacteria</taxon>
        <taxon>Pseudomonadati</taxon>
        <taxon>Pseudomonadota</taxon>
        <taxon>Gammaproteobacteria</taxon>
        <taxon>Cellvibrionales</taxon>
        <taxon>Microbulbiferaceae</taxon>
        <taxon>Microbulbifer</taxon>
    </lineage>
</organism>
<comment type="caution">
    <text evidence="1">The sequence shown here is derived from an EMBL/GenBank/DDBJ whole genome shotgun (WGS) entry which is preliminary data.</text>
</comment>